<dbReference type="Pfam" id="PF13304">
    <property type="entry name" value="AAA_21"/>
    <property type="match status" value="1"/>
</dbReference>
<dbReference type="Gene3D" id="3.40.50.300">
    <property type="entry name" value="P-loop containing nucleotide triphosphate hydrolases"/>
    <property type="match status" value="1"/>
</dbReference>
<dbReference type="SUPFAM" id="SSF52540">
    <property type="entry name" value="P-loop containing nucleoside triphosphate hydrolases"/>
    <property type="match status" value="1"/>
</dbReference>
<evidence type="ECO:0000259" key="1">
    <source>
        <dbReference type="Pfam" id="PF13304"/>
    </source>
</evidence>
<evidence type="ECO:0000313" key="2">
    <source>
        <dbReference type="EMBL" id="MFC6145349.1"/>
    </source>
</evidence>
<feature type="domain" description="ATPase AAA-type core" evidence="1">
    <location>
        <begin position="169"/>
        <end position="259"/>
    </location>
</feature>
<accession>A0ABW1Q966</accession>
<reference evidence="3" key="1">
    <citation type="journal article" date="2019" name="Int. J. Syst. Evol. Microbiol.">
        <title>The Global Catalogue of Microorganisms (GCM) 10K type strain sequencing project: providing services to taxonomists for standard genome sequencing and annotation.</title>
        <authorList>
            <consortium name="The Broad Institute Genomics Platform"/>
            <consortium name="The Broad Institute Genome Sequencing Center for Infectious Disease"/>
            <person name="Wu L."/>
            <person name="Ma J."/>
        </authorList>
    </citation>
    <scope>NUCLEOTIDE SEQUENCE [LARGE SCALE GENOMIC DNA]</scope>
    <source>
        <strain evidence="3">CCUG 51943</strain>
    </source>
</reference>
<dbReference type="PANTHER" id="PTHR40396:SF1">
    <property type="entry name" value="ATPASE AAA-TYPE CORE DOMAIN-CONTAINING PROTEIN"/>
    <property type="match status" value="1"/>
</dbReference>
<protein>
    <submittedName>
        <fullName evidence="2">AAA family ATPase</fullName>
    </submittedName>
</protein>
<dbReference type="Proteomes" id="UP001596244">
    <property type="component" value="Unassembled WGS sequence"/>
</dbReference>
<gene>
    <name evidence="2" type="ORF">ACFPUZ_00810</name>
</gene>
<dbReference type="RefSeq" id="WP_376999940.1">
    <property type="nucleotide sequence ID" value="NZ_JBHSQE010000001.1"/>
</dbReference>
<name>A0ABW1Q966_9CORY</name>
<dbReference type="EMBL" id="JBHSQE010000001">
    <property type="protein sequence ID" value="MFC6145349.1"/>
    <property type="molecule type" value="Genomic_DNA"/>
</dbReference>
<comment type="caution">
    <text evidence="2">The sequence shown here is derived from an EMBL/GenBank/DDBJ whole genome shotgun (WGS) entry which is preliminary data.</text>
</comment>
<dbReference type="InterPro" id="IPR003959">
    <property type="entry name" value="ATPase_AAA_core"/>
</dbReference>
<dbReference type="InterPro" id="IPR027417">
    <property type="entry name" value="P-loop_NTPase"/>
</dbReference>
<dbReference type="PANTHER" id="PTHR40396">
    <property type="entry name" value="ATPASE-LIKE PROTEIN"/>
    <property type="match status" value="1"/>
</dbReference>
<sequence>MSESNDKIPWLRGNKRFRDSAIRNNRKGTHYILTEETPSGKKISVAQDGQTEYGQSRRGRATAIYPQSDGAQRSALSEYGSADFPTVCAAKKEIETWNLLALEPSAMRSSSNMTDPDHVSTQGGNLPKALFRLTEMGKQKNVLERVAHSVSGLVNFRELVLDYDQQRQQITLFGRTGEDPLLPARSLSDGTLRFLALCVLQIDPSVEGLICLEEPENGIHPSNLGEMYSLLKSLAVDPELPVSEDNPLRQVIVNTHSPTYVMIHRDAPEELLFADKRQVLAEFGAGGDRKRTAALVLRPVGANEGNWRRFEDSGSALPISAVVDYLSQGIEGVQSLISYDGDEV</sequence>
<organism evidence="2 3">
    <name type="scientific">Corynebacterium nasicanis</name>
    <dbReference type="NCBI Taxonomy" id="1448267"/>
    <lineage>
        <taxon>Bacteria</taxon>
        <taxon>Bacillati</taxon>
        <taxon>Actinomycetota</taxon>
        <taxon>Actinomycetes</taxon>
        <taxon>Mycobacteriales</taxon>
        <taxon>Corynebacteriaceae</taxon>
        <taxon>Corynebacterium</taxon>
    </lineage>
</organism>
<proteinExistence type="predicted"/>
<keyword evidence="3" id="KW-1185">Reference proteome</keyword>
<evidence type="ECO:0000313" key="3">
    <source>
        <dbReference type="Proteomes" id="UP001596244"/>
    </source>
</evidence>